<evidence type="ECO:0000313" key="3">
    <source>
        <dbReference type="Proteomes" id="UP000019478"/>
    </source>
</evidence>
<evidence type="ECO:0000256" key="1">
    <source>
        <dbReference type="SAM" id="Phobius"/>
    </source>
</evidence>
<reference evidence="2 3" key="1">
    <citation type="submission" date="2013-03" db="EMBL/GenBank/DDBJ databases">
        <title>The Genome Sequence of Capronia epimyces CBS 606.96.</title>
        <authorList>
            <consortium name="The Broad Institute Genomics Platform"/>
            <person name="Cuomo C."/>
            <person name="de Hoog S."/>
            <person name="Gorbushina A."/>
            <person name="Walker B."/>
            <person name="Young S.K."/>
            <person name="Zeng Q."/>
            <person name="Gargeya S."/>
            <person name="Fitzgerald M."/>
            <person name="Haas B."/>
            <person name="Abouelleil A."/>
            <person name="Allen A.W."/>
            <person name="Alvarado L."/>
            <person name="Arachchi H.M."/>
            <person name="Berlin A.M."/>
            <person name="Chapman S.B."/>
            <person name="Gainer-Dewar J."/>
            <person name="Goldberg J."/>
            <person name="Griggs A."/>
            <person name="Gujja S."/>
            <person name="Hansen M."/>
            <person name="Howarth C."/>
            <person name="Imamovic A."/>
            <person name="Ireland A."/>
            <person name="Larimer J."/>
            <person name="McCowan C."/>
            <person name="Murphy C."/>
            <person name="Pearson M."/>
            <person name="Poon T.W."/>
            <person name="Priest M."/>
            <person name="Roberts A."/>
            <person name="Saif S."/>
            <person name="Shea T."/>
            <person name="Sisk P."/>
            <person name="Sykes S."/>
            <person name="Wortman J."/>
            <person name="Nusbaum C."/>
            <person name="Birren B."/>
        </authorList>
    </citation>
    <scope>NUCLEOTIDE SEQUENCE [LARGE SCALE GENOMIC DNA]</scope>
    <source>
        <strain evidence="2 3">CBS 606.96</strain>
    </source>
</reference>
<keyword evidence="1" id="KW-0472">Membrane</keyword>
<gene>
    <name evidence="2" type="ORF">A1O3_09991</name>
</gene>
<protein>
    <submittedName>
        <fullName evidence="2">Uncharacterized protein</fullName>
    </submittedName>
</protein>
<sequence>MDMRPEDTELHEFNELGLHNATIASHDATDSANAVARYASTLSLRLHQLRRHPLGNFLYWIMLILGLLLLTATVAVMLFLTVSIWIHTLGLLKTHVSNVPLPVQT</sequence>
<dbReference type="AlphaFoldDB" id="W9XB99"/>
<dbReference type="HOGENOM" id="CLU_2236284_0_0_1"/>
<dbReference type="GeneID" id="19174072"/>
<keyword evidence="1" id="KW-1133">Transmembrane helix</keyword>
<evidence type="ECO:0000313" key="2">
    <source>
        <dbReference type="EMBL" id="EXJ77762.1"/>
    </source>
</evidence>
<feature type="transmembrane region" description="Helical" evidence="1">
    <location>
        <begin position="57"/>
        <end position="86"/>
    </location>
</feature>
<accession>W9XB99</accession>
<dbReference type="EMBL" id="AMGY01000010">
    <property type="protein sequence ID" value="EXJ77762.1"/>
    <property type="molecule type" value="Genomic_DNA"/>
</dbReference>
<keyword evidence="3" id="KW-1185">Reference proteome</keyword>
<name>W9XB99_9EURO</name>
<comment type="caution">
    <text evidence="2">The sequence shown here is derived from an EMBL/GenBank/DDBJ whole genome shotgun (WGS) entry which is preliminary data.</text>
</comment>
<keyword evidence="1" id="KW-0812">Transmembrane</keyword>
<proteinExistence type="predicted"/>
<dbReference type="Proteomes" id="UP000019478">
    <property type="component" value="Unassembled WGS sequence"/>
</dbReference>
<organism evidence="2 3">
    <name type="scientific">Capronia epimyces CBS 606.96</name>
    <dbReference type="NCBI Taxonomy" id="1182542"/>
    <lineage>
        <taxon>Eukaryota</taxon>
        <taxon>Fungi</taxon>
        <taxon>Dikarya</taxon>
        <taxon>Ascomycota</taxon>
        <taxon>Pezizomycotina</taxon>
        <taxon>Eurotiomycetes</taxon>
        <taxon>Chaetothyriomycetidae</taxon>
        <taxon>Chaetothyriales</taxon>
        <taxon>Herpotrichiellaceae</taxon>
        <taxon>Capronia</taxon>
    </lineage>
</organism>
<dbReference type="RefSeq" id="XP_007738272.1">
    <property type="nucleotide sequence ID" value="XM_007740082.1"/>
</dbReference>